<dbReference type="EMBL" id="JACKXE010000001">
    <property type="protein sequence ID" value="MBB6626710.1"/>
    <property type="molecule type" value="Genomic_DNA"/>
</dbReference>
<accession>A0A7X0REG0</accession>
<sequence length="382" mass="40671">MSELQVEIPQLRGFGHKFETFGTGNVGQTGGNTRLQAGMTSDMDGLLDLIAPAIKATADRFADHYDDLAKVVEATGTALVKTADDYAKVDIAVARAMDKSAVSTGGVTESPMGSGGAWQETSVLGQCHGAEADPAAEIRSHMDADVRAIDWVFSKFTGHHITEPIDSIVGNWTTLTARGLAWEDTSKMLKAHGDDVLANTANIDGVWDGVAATSFKAYGTKLGDGLHAESEIPLAIKMALDKLASSWKELYQSCVDLLQEVIHDVEIGAAALAAGWWCGVGEAVAAKKCEEALVAFYRAYKIVKMVKRVITVANLAVKGFEKLVDAYDLATHIPQAIEGEIQDLKDLMSELGSIPDHLDNLSHLGDTPTSPYGGPRAPHVPA</sequence>
<dbReference type="Proteomes" id="UP000523955">
    <property type="component" value="Unassembled WGS sequence"/>
</dbReference>
<dbReference type="RefSeq" id="WP_185251952.1">
    <property type="nucleotide sequence ID" value="NZ_JACKXE010000001.1"/>
</dbReference>
<reference evidence="1 2" key="1">
    <citation type="submission" date="2020-08" db="EMBL/GenBank/DDBJ databases">
        <authorList>
            <person name="Seo M.-J."/>
        </authorList>
    </citation>
    <scope>NUCLEOTIDE SEQUENCE [LARGE SCALE GENOMIC DNA]</scope>
    <source>
        <strain evidence="1 2">KIGAM211</strain>
    </source>
</reference>
<evidence type="ECO:0000313" key="2">
    <source>
        <dbReference type="Proteomes" id="UP000523955"/>
    </source>
</evidence>
<proteinExistence type="predicted"/>
<evidence type="ECO:0008006" key="3">
    <source>
        <dbReference type="Google" id="ProtNLM"/>
    </source>
</evidence>
<keyword evidence="2" id="KW-1185">Reference proteome</keyword>
<organism evidence="1 2">
    <name type="scientific">Nocardioides luti</name>
    <dbReference type="NCBI Taxonomy" id="2761101"/>
    <lineage>
        <taxon>Bacteria</taxon>
        <taxon>Bacillati</taxon>
        <taxon>Actinomycetota</taxon>
        <taxon>Actinomycetes</taxon>
        <taxon>Propionibacteriales</taxon>
        <taxon>Nocardioidaceae</taxon>
        <taxon>Nocardioides</taxon>
    </lineage>
</organism>
<comment type="caution">
    <text evidence="1">The sequence shown here is derived from an EMBL/GenBank/DDBJ whole genome shotgun (WGS) entry which is preliminary data.</text>
</comment>
<protein>
    <recommendedName>
        <fullName evidence="3">WXG100 family type VII secretion target</fullName>
    </recommendedName>
</protein>
<gene>
    <name evidence="1" type="ORF">H5V45_05170</name>
</gene>
<name>A0A7X0REG0_9ACTN</name>
<evidence type="ECO:0000313" key="1">
    <source>
        <dbReference type="EMBL" id="MBB6626710.1"/>
    </source>
</evidence>
<dbReference type="AlphaFoldDB" id="A0A7X0REG0"/>